<evidence type="ECO:0000313" key="4">
    <source>
        <dbReference type="EMBL" id="ASS94105.1"/>
    </source>
</evidence>
<feature type="domain" description="Alpha-galactosidase NEW3" evidence="3">
    <location>
        <begin position="394"/>
        <end position="459"/>
    </location>
</feature>
<accession>A0A223EG81</accession>
<dbReference type="SUPFAM" id="SSF102588">
    <property type="entry name" value="LmbE-like"/>
    <property type="match status" value="1"/>
</dbReference>
<dbReference type="Pfam" id="PF02585">
    <property type="entry name" value="PIG-L"/>
    <property type="match status" value="1"/>
</dbReference>
<evidence type="ECO:0000313" key="5">
    <source>
        <dbReference type="Proteomes" id="UP000214618"/>
    </source>
</evidence>
<dbReference type="GeneID" id="56472897"/>
<dbReference type="InterPro" id="IPR029062">
    <property type="entry name" value="Class_I_gatase-like"/>
</dbReference>
<comment type="cofactor">
    <cofactor evidence="1">
        <name>Zn(2+)</name>
        <dbReference type="ChEBI" id="CHEBI:29105"/>
    </cofactor>
</comment>
<organism evidence="4 5">
    <name type="scientific">Peribacillus simplex NBRC 15720 = DSM 1321</name>
    <dbReference type="NCBI Taxonomy" id="1349754"/>
    <lineage>
        <taxon>Bacteria</taxon>
        <taxon>Bacillati</taxon>
        <taxon>Bacillota</taxon>
        <taxon>Bacilli</taxon>
        <taxon>Bacillales</taxon>
        <taxon>Bacillaceae</taxon>
        <taxon>Peribacillus</taxon>
    </lineage>
</organism>
<feature type="signal peptide" evidence="2">
    <location>
        <begin position="1"/>
        <end position="24"/>
    </location>
</feature>
<dbReference type="RefSeq" id="WP_063234734.1">
    <property type="nucleotide sequence ID" value="NZ_BCVO01000017.1"/>
</dbReference>
<dbReference type="InterPro" id="IPR018905">
    <property type="entry name" value="A-galactase_NEW3"/>
</dbReference>
<dbReference type="OrthoDB" id="9759749at2"/>
<dbReference type="Pfam" id="PF10633">
    <property type="entry name" value="NPCBM_assoc"/>
    <property type="match status" value="2"/>
</dbReference>
<gene>
    <name evidence="4" type="ORF">BS1321_09140</name>
</gene>
<dbReference type="Proteomes" id="UP000214618">
    <property type="component" value="Chromosome"/>
</dbReference>
<evidence type="ECO:0000256" key="1">
    <source>
        <dbReference type="ARBA" id="ARBA00001947"/>
    </source>
</evidence>
<dbReference type="SUPFAM" id="SSF52317">
    <property type="entry name" value="Class I glutamine amidotransferase-like"/>
    <property type="match status" value="1"/>
</dbReference>
<dbReference type="Gene3D" id="3.40.50.880">
    <property type="match status" value="1"/>
</dbReference>
<proteinExistence type="predicted"/>
<dbReference type="AlphaFoldDB" id="A0A223EG81"/>
<keyword evidence="2" id="KW-0732">Signal</keyword>
<dbReference type="InterPro" id="IPR003737">
    <property type="entry name" value="GlcNAc_PI_deacetylase-related"/>
</dbReference>
<feature type="domain" description="Alpha-galactosidase NEW3" evidence="3">
    <location>
        <begin position="517"/>
        <end position="584"/>
    </location>
</feature>
<dbReference type="InterPro" id="IPR013783">
    <property type="entry name" value="Ig-like_fold"/>
</dbReference>
<dbReference type="Gene3D" id="2.60.40.10">
    <property type="entry name" value="Immunoglobulins"/>
    <property type="match status" value="1"/>
</dbReference>
<dbReference type="Gene3D" id="3.40.50.10320">
    <property type="entry name" value="LmbE-like"/>
    <property type="match status" value="1"/>
</dbReference>
<evidence type="ECO:0000259" key="3">
    <source>
        <dbReference type="Pfam" id="PF10633"/>
    </source>
</evidence>
<name>A0A223EG81_9BACI</name>
<dbReference type="EMBL" id="CP017704">
    <property type="protein sequence ID" value="ASS94105.1"/>
    <property type="molecule type" value="Genomic_DNA"/>
</dbReference>
<protein>
    <recommendedName>
        <fullName evidence="3">Alpha-galactosidase NEW3 domain-containing protein</fullName>
    </recommendedName>
</protein>
<dbReference type="CDD" id="cd03143">
    <property type="entry name" value="A4_beta-galactosidase_middle_domain"/>
    <property type="match status" value="1"/>
</dbReference>
<dbReference type="InterPro" id="IPR024078">
    <property type="entry name" value="LmbE-like_dom_sf"/>
</dbReference>
<evidence type="ECO:0000256" key="2">
    <source>
        <dbReference type="SAM" id="SignalP"/>
    </source>
</evidence>
<reference evidence="4 5" key="1">
    <citation type="submission" date="2016-10" db="EMBL/GenBank/DDBJ databases">
        <title>The whole genome sequencing and assembly of Bacillus simplex DSM 1321 strain.</title>
        <authorList>
            <person name="Park M.-K."/>
            <person name="Lee Y.-J."/>
            <person name="Yi H."/>
            <person name="Bahn Y.-S."/>
            <person name="Kim J.F."/>
            <person name="Lee D.-W."/>
        </authorList>
    </citation>
    <scope>NUCLEOTIDE SEQUENCE [LARGE SCALE GENOMIC DNA]</scope>
    <source>
        <strain evidence="4 5">DSM 1321</strain>
    </source>
</reference>
<sequence length="835" mass="92861">MKKALLSLLSLLLVLALSPPGGSAANPDETNVELWNAVKPLETTVTFLNSGAHPDDERSDFLAYLSRGLGVKTSSLIANRGEGGQNEIGDELDNALGIIRSREMIEAAKITGVKAYHLSETTSDPIYDFGFSKTPEETLEKWGEELTYERLIRFIRTYQPDILMPSFQNDDTQHGHHRTMTILSERAFKDAADPTVFPQQLKQGLSVWQVKKLYLPVSSADQATTSIEIGKYDPIYNMTYPQLGEQSRYLHKSQGMGSDIPAAPRQIHLDLKQSSVDTKNQTDLFAGVPYNFTEWAEKLPRSASKLKGEVKYLQRNLDAVIAAYPNDKRVFSTSQTALSNVRSITAQVKKAKLSPAIKNDLLHKLSLKEEQLQNVSYVSSGLEVQAKAASKILTKGQNTYVTVTVKNNGKQTLKKVAAALNVPKGWKTKTKYKDINLAPNKSTTMTYLVEVPEDAAYYHAYDESTITASISYKYGSTKTAIKKELDGTIAVLPDVGLSLSPEDIVVNTADVKEEIPVTVTLKNYTEGKASAKVALKVPENWGVQPQNATVSFNEKSEEKQVKFTLRPPKAIQNGEYQVKAVATVNGKTFDSTIQEISYDHIGTFYYQYPAAINTVAFELLMPASLKVGYIESGFDKVADYLSNAGLNITKLTEADLTKGDLSQYDTIVTGIRAYLSREDLKANNARLLEYVENGGHLVVQYHKPGDGWDALTTAPYPLTLGNPSIRWRVTDEKATVNVLKPESALFNYPNKITSDDWNNWVQERGLYFPMKWDDRFETFISMADPNEEPFDGGILMTKYGNGTYLYTNLVLYRQIQGQVPGGYRIMTNLISYGAK</sequence>
<feature type="chain" id="PRO_5038493398" description="Alpha-galactosidase NEW3 domain-containing protein" evidence="2">
    <location>
        <begin position="25"/>
        <end position="835"/>
    </location>
</feature>